<dbReference type="PROSITE" id="PS51257">
    <property type="entry name" value="PROKAR_LIPOPROTEIN"/>
    <property type="match status" value="1"/>
</dbReference>
<dbReference type="Proteomes" id="UP000770717">
    <property type="component" value="Unassembled WGS sequence"/>
</dbReference>
<keyword evidence="2" id="KW-1185">Reference proteome</keyword>
<dbReference type="AlphaFoldDB" id="A0A8J6JJV9"/>
<reference evidence="1" key="1">
    <citation type="thesis" date="2020" institute="ProQuest LLC" country="789 East Eisenhower Parkway, Ann Arbor, MI, USA">
        <title>Comparative Genomics and Chromosome Evolution.</title>
        <authorList>
            <person name="Mudd A.B."/>
        </authorList>
    </citation>
    <scope>NUCLEOTIDE SEQUENCE</scope>
    <source>
        <strain evidence="1">HN-11 Male</strain>
        <tissue evidence="1">Kidney and liver</tissue>
    </source>
</reference>
<accession>A0A8J6JJV9</accession>
<protein>
    <submittedName>
        <fullName evidence="1">Uncharacterized protein</fullName>
    </submittedName>
</protein>
<name>A0A8J6JJV9_ELECQ</name>
<sequence>MTLSLKCLHCTLVDAPINQLNFHSSLLLGLGCFVLGKCNVLPLGLNLEVFAAICSITILQSSSVTTLGLLAPFHTAVALLIHRLLSPVD</sequence>
<organism evidence="1 2">
    <name type="scientific">Eleutherodactylus coqui</name>
    <name type="common">Puerto Rican coqui</name>
    <dbReference type="NCBI Taxonomy" id="57060"/>
    <lineage>
        <taxon>Eukaryota</taxon>
        <taxon>Metazoa</taxon>
        <taxon>Chordata</taxon>
        <taxon>Craniata</taxon>
        <taxon>Vertebrata</taxon>
        <taxon>Euteleostomi</taxon>
        <taxon>Amphibia</taxon>
        <taxon>Batrachia</taxon>
        <taxon>Anura</taxon>
        <taxon>Neobatrachia</taxon>
        <taxon>Hyloidea</taxon>
        <taxon>Eleutherodactylidae</taxon>
        <taxon>Eleutherodactylinae</taxon>
        <taxon>Eleutherodactylus</taxon>
        <taxon>Eleutherodactylus</taxon>
    </lineage>
</organism>
<dbReference type="EMBL" id="WNTK01001542">
    <property type="protein sequence ID" value="KAG9467208.1"/>
    <property type="molecule type" value="Genomic_DNA"/>
</dbReference>
<proteinExistence type="predicted"/>
<evidence type="ECO:0000313" key="2">
    <source>
        <dbReference type="Proteomes" id="UP000770717"/>
    </source>
</evidence>
<comment type="caution">
    <text evidence="1">The sequence shown here is derived from an EMBL/GenBank/DDBJ whole genome shotgun (WGS) entry which is preliminary data.</text>
</comment>
<evidence type="ECO:0000313" key="1">
    <source>
        <dbReference type="EMBL" id="KAG9467208.1"/>
    </source>
</evidence>
<gene>
    <name evidence="1" type="ORF">GDO78_015409</name>
</gene>